<evidence type="ECO:0000313" key="5">
    <source>
        <dbReference type="EMBL" id="CAF3511437.1"/>
    </source>
</evidence>
<dbReference type="Pfam" id="PF04389">
    <property type="entry name" value="Peptidase_M28"/>
    <property type="match status" value="1"/>
</dbReference>
<dbReference type="InterPro" id="IPR007484">
    <property type="entry name" value="Peptidase_M28"/>
</dbReference>
<dbReference type="SUPFAM" id="SSF53187">
    <property type="entry name" value="Zn-dependent exopeptidases"/>
    <property type="match status" value="1"/>
</dbReference>
<dbReference type="PANTHER" id="PTHR12147">
    <property type="entry name" value="METALLOPEPTIDASE M28 FAMILY MEMBER"/>
    <property type="match status" value="1"/>
</dbReference>
<dbReference type="Proteomes" id="UP000663833">
    <property type="component" value="Unassembled WGS sequence"/>
</dbReference>
<keyword evidence="3" id="KW-0812">Transmembrane</keyword>
<dbReference type="AlphaFoldDB" id="A0A818I0F9"/>
<comment type="cofactor">
    <cofactor evidence="1">
        <name>Zn(2+)</name>
        <dbReference type="ChEBI" id="CHEBI:29105"/>
    </cofactor>
</comment>
<evidence type="ECO:0000256" key="1">
    <source>
        <dbReference type="ARBA" id="ARBA00001947"/>
    </source>
</evidence>
<dbReference type="GO" id="GO:0006508">
    <property type="term" value="P:proteolysis"/>
    <property type="evidence" value="ECO:0007669"/>
    <property type="project" value="InterPro"/>
</dbReference>
<proteinExistence type="inferred from homology"/>
<comment type="similarity">
    <text evidence="2">Belongs to the peptidase M28 family. M28B subfamily.</text>
</comment>
<accession>A0A818I0F9</accession>
<sequence length="241" mass="26832">MQLEIGRHSDSMTAGPGINDNVIWWQGLFIYPLIGSGTAANLALAVALAHLFQTINYSKYSYRIRFCWWGAEELGLLGSTYHVTQAQNSTIAGERISDYLINLNFDMLRSPNYICGIYDGISALFRDWCIRQKLPWNYTPFNGLSDFAPFLTAGIAAGGLFSGADDYKMQAQRDRFDTSPGQGLGGTADASQHPYYHKACDTIRNINIIAYEKMVQEAAFVIESLARQTDLKAWLYPAAAN</sequence>
<gene>
    <name evidence="5" type="ORF">LUA448_LOCUS25902</name>
</gene>
<comment type="caution">
    <text evidence="5">The sequence shown here is derived from an EMBL/GenBank/DDBJ whole genome shotgun (WGS) entry which is preliminary data.</text>
</comment>
<keyword evidence="3" id="KW-1133">Transmembrane helix</keyword>
<evidence type="ECO:0000256" key="3">
    <source>
        <dbReference type="SAM" id="Phobius"/>
    </source>
</evidence>
<evidence type="ECO:0000259" key="4">
    <source>
        <dbReference type="Pfam" id="PF04389"/>
    </source>
</evidence>
<dbReference type="Gene3D" id="3.40.630.10">
    <property type="entry name" value="Zn peptidases"/>
    <property type="match status" value="1"/>
</dbReference>
<feature type="transmembrane region" description="Helical" evidence="3">
    <location>
        <begin position="29"/>
        <end position="52"/>
    </location>
</feature>
<feature type="domain" description="Peptidase M28" evidence="4">
    <location>
        <begin position="7"/>
        <end position="216"/>
    </location>
</feature>
<dbReference type="InterPro" id="IPR045175">
    <property type="entry name" value="M28_fam"/>
</dbReference>
<name>A0A818I0F9_9BILA</name>
<dbReference type="EMBL" id="CAJNYD010003456">
    <property type="protein sequence ID" value="CAF3511437.1"/>
    <property type="molecule type" value="Genomic_DNA"/>
</dbReference>
<evidence type="ECO:0000313" key="6">
    <source>
        <dbReference type="Proteomes" id="UP000663833"/>
    </source>
</evidence>
<dbReference type="GO" id="GO:0008235">
    <property type="term" value="F:metalloexopeptidase activity"/>
    <property type="evidence" value="ECO:0007669"/>
    <property type="project" value="InterPro"/>
</dbReference>
<evidence type="ECO:0000256" key="2">
    <source>
        <dbReference type="ARBA" id="ARBA00005634"/>
    </source>
</evidence>
<protein>
    <recommendedName>
        <fullName evidence="4">Peptidase M28 domain-containing protein</fullName>
    </recommendedName>
</protein>
<dbReference type="PANTHER" id="PTHR12147:SF26">
    <property type="entry name" value="PEPTIDASE M28 DOMAIN-CONTAINING PROTEIN"/>
    <property type="match status" value="1"/>
</dbReference>
<reference evidence="5" key="1">
    <citation type="submission" date="2021-02" db="EMBL/GenBank/DDBJ databases">
        <authorList>
            <person name="Nowell W R."/>
        </authorList>
    </citation>
    <scope>NUCLEOTIDE SEQUENCE</scope>
</reference>
<keyword evidence="3" id="KW-0472">Membrane</keyword>
<organism evidence="5 6">
    <name type="scientific">Rotaria socialis</name>
    <dbReference type="NCBI Taxonomy" id="392032"/>
    <lineage>
        <taxon>Eukaryota</taxon>
        <taxon>Metazoa</taxon>
        <taxon>Spiralia</taxon>
        <taxon>Gnathifera</taxon>
        <taxon>Rotifera</taxon>
        <taxon>Eurotatoria</taxon>
        <taxon>Bdelloidea</taxon>
        <taxon>Philodinida</taxon>
        <taxon>Philodinidae</taxon>
        <taxon>Rotaria</taxon>
    </lineage>
</organism>